<dbReference type="Pfam" id="PF03109">
    <property type="entry name" value="ABC1"/>
    <property type="match status" value="1"/>
</dbReference>
<organism evidence="3 5">
    <name type="scientific">Acetobacter cibinongensis</name>
    <dbReference type="NCBI Taxonomy" id="146475"/>
    <lineage>
        <taxon>Bacteria</taxon>
        <taxon>Pseudomonadati</taxon>
        <taxon>Pseudomonadota</taxon>
        <taxon>Alphaproteobacteria</taxon>
        <taxon>Acetobacterales</taxon>
        <taxon>Acetobacteraceae</taxon>
        <taxon>Acetobacter</taxon>
    </lineage>
</organism>
<accession>A0A0D6N0V3</accession>
<evidence type="ECO:0000313" key="4">
    <source>
        <dbReference type="EMBL" id="GEL57453.1"/>
    </source>
</evidence>
<proteinExistence type="inferred from homology"/>
<evidence type="ECO:0000313" key="5">
    <source>
        <dbReference type="Proteomes" id="UP000032671"/>
    </source>
</evidence>
<evidence type="ECO:0000313" key="3">
    <source>
        <dbReference type="EMBL" id="GAN59564.1"/>
    </source>
</evidence>
<dbReference type="Proteomes" id="UP000321891">
    <property type="component" value="Unassembled WGS sequence"/>
</dbReference>
<dbReference type="InterPro" id="IPR011009">
    <property type="entry name" value="Kinase-like_dom_sf"/>
</dbReference>
<feature type="domain" description="ABC1 atypical kinase-like" evidence="2">
    <location>
        <begin position="86"/>
        <end position="323"/>
    </location>
</feature>
<comment type="similarity">
    <text evidence="1">Belongs to the protein kinase superfamily. ADCK protein kinase family.</text>
</comment>
<dbReference type="RefSeq" id="WP_048837659.1">
    <property type="nucleotide sequence ID" value="NZ_BAMV01000006.1"/>
</dbReference>
<accession>A0A6N3SLM6</accession>
<keyword evidence="4" id="KW-0547">Nucleotide-binding</keyword>
<name>A0A0D6N0V3_9PROT</name>
<gene>
    <name evidence="3" type="ORF">Abci_006_043</name>
    <name evidence="4" type="ORF">ACI01nite_00550</name>
</gene>
<keyword evidence="4" id="KW-0067">ATP-binding</keyword>
<dbReference type="EMBL" id="BJVU01000001">
    <property type="protein sequence ID" value="GEL57453.1"/>
    <property type="molecule type" value="Genomic_DNA"/>
</dbReference>
<evidence type="ECO:0000256" key="1">
    <source>
        <dbReference type="ARBA" id="ARBA00009670"/>
    </source>
</evidence>
<dbReference type="PANTHER" id="PTHR10566">
    <property type="entry name" value="CHAPERONE-ACTIVITY OF BC1 COMPLEX CABC1 -RELATED"/>
    <property type="match status" value="1"/>
</dbReference>
<dbReference type="SUPFAM" id="SSF56112">
    <property type="entry name" value="Protein kinase-like (PK-like)"/>
    <property type="match status" value="1"/>
</dbReference>
<dbReference type="InterPro" id="IPR034646">
    <property type="entry name" value="ADCK3_dom"/>
</dbReference>
<keyword evidence="6" id="KW-1185">Reference proteome</keyword>
<dbReference type="STRING" id="1231339.Abci_006_043"/>
<dbReference type="CDD" id="cd13970">
    <property type="entry name" value="ABC1_ADCK3"/>
    <property type="match status" value="1"/>
</dbReference>
<dbReference type="EMBL" id="BAMV01000006">
    <property type="protein sequence ID" value="GAN59564.1"/>
    <property type="molecule type" value="Genomic_DNA"/>
</dbReference>
<evidence type="ECO:0000313" key="6">
    <source>
        <dbReference type="Proteomes" id="UP000321891"/>
    </source>
</evidence>
<reference evidence="4 6" key="2">
    <citation type="submission" date="2019-07" db="EMBL/GenBank/DDBJ databases">
        <title>Whole genome shotgun sequence of Acetobacter cibinongensis NBRC 16605.</title>
        <authorList>
            <person name="Hosoyama A."/>
            <person name="Uohara A."/>
            <person name="Ohji S."/>
            <person name="Ichikawa N."/>
        </authorList>
    </citation>
    <scope>NUCLEOTIDE SEQUENCE [LARGE SCALE GENOMIC DNA]</scope>
    <source>
        <strain evidence="4 6">NBRC 16605</strain>
    </source>
</reference>
<dbReference type="PANTHER" id="PTHR10566:SF113">
    <property type="entry name" value="PROTEIN ACTIVITY OF BC1 COMPLEX KINASE 7, CHLOROPLASTIC"/>
    <property type="match status" value="1"/>
</dbReference>
<dbReference type="AlphaFoldDB" id="A0A0D6N0V3"/>
<protein>
    <submittedName>
        <fullName evidence="3 4">ABC transporter</fullName>
    </submittedName>
</protein>
<dbReference type="Gene3D" id="1.10.510.10">
    <property type="entry name" value="Transferase(Phosphotransferase) domain 1"/>
    <property type="match status" value="1"/>
</dbReference>
<dbReference type="InterPro" id="IPR004147">
    <property type="entry name" value="ABC1_dom"/>
</dbReference>
<sequence>MAERDLDNSGMLGELRRMVQTTGTVGGIAARFAGHKMGLRTGGGAYAEDLKGVLGGLKGPLMKAAQLLATIPGALPEEYAKEMAELQSNAPPMGWNFVRRRMTAELGAGWEKNFRSFGREASAAASLGQVHQAILTDGRRVACKLQYPDMKAAVESDLRQFRMAIGVYHKLDNAIRQDDVVEELTERLHEELDYKREAANMRLYRTILSECPEITVPQPVDELSTQRLLTMEWVNGRNLNAAIEAGLTEEQKKKIARTLFRAWYLPLYRYGVVHGDPHMGNFTLREDCGLNLLDFGAIRIFRPSFIKGNIDLYRALETKDKALATQAYAAWGFTGLTPEKVDVLNEWAGFLFGPLMDDRERYIQDSENPGFGREVLSKVHDGLQRTGGVRLPREFVLVDRSAVGLGSVFMRLKVKMNWCQLFREIVGEFDEAALAARQKAAIEAARFPEPPVF</sequence>
<comment type="caution">
    <text evidence="3">The sequence shown here is derived from an EMBL/GenBank/DDBJ whole genome shotgun (WGS) entry which is preliminary data.</text>
</comment>
<evidence type="ECO:0000259" key="2">
    <source>
        <dbReference type="Pfam" id="PF03109"/>
    </source>
</evidence>
<dbReference type="GO" id="GO:0005524">
    <property type="term" value="F:ATP binding"/>
    <property type="evidence" value="ECO:0007669"/>
    <property type="project" value="UniProtKB-KW"/>
</dbReference>
<dbReference type="InterPro" id="IPR050154">
    <property type="entry name" value="UbiB_kinase"/>
</dbReference>
<dbReference type="Proteomes" id="UP000032671">
    <property type="component" value="Unassembled WGS sequence"/>
</dbReference>
<reference evidence="3 5" key="1">
    <citation type="submission" date="2012-11" db="EMBL/GenBank/DDBJ databases">
        <title>Whole genome sequence of Acetobacter cibinongensis 4H-1.</title>
        <authorList>
            <person name="Azuma Y."/>
            <person name="Higashiura N."/>
            <person name="Hirakawa H."/>
            <person name="Matsushita K."/>
        </authorList>
    </citation>
    <scope>NUCLEOTIDE SEQUENCE [LARGE SCALE GENOMIC DNA]</scope>
    <source>
        <strain evidence="3 5">4H-1</strain>
    </source>
</reference>